<dbReference type="InterPro" id="IPR000276">
    <property type="entry name" value="GPCR_Rhodpsn"/>
</dbReference>
<evidence type="ECO:0000256" key="6">
    <source>
        <dbReference type="ARBA" id="ARBA00023136"/>
    </source>
</evidence>
<dbReference type="Pfam" id="PF00001">
    <property type="entry name" value="7tm_1"/>
    <property type="match status" value="1"/>
</dbReference>
<keyword evidence="12" id="KW-1185">Reference proteome</keyword>
<keyword evidence="7 9" id="KW-0675">Receptor</keyword>
<dbReference type="PRINTS" id="PR00237">
    <property type="entry name" value="GPCRRHODOPSN"/>
</dbReference>
<evidence type="ECO:0000259" key="11">
    <source>
        <dbReference type="PROSITE" id="PS50262"/>
    </source>
</evidence>
<dbReference type="OrthoDB" id="10037617at2759"/>
<dbReference type="KEGG" id="dpte:113791590"/>
<feature type="non-terminal residue" evidence="13">
    <location>
        <position position="1"/>
    </location>
</feature>
<dbReference type="RefSeq" id="XP_027197184.1">
    <property type="nucleotide sequence ID" value="XM_027341383.1"/>
</dbReference>
<dbReference type="PROSITE" id="PS00237">
    <property type="entry name" value="G_PROTEIN_RECEP_F1_1"/>
    <property type="match status" value="1"/>
</dbReference>
<evidence type="ECO:0000313" key="12">
    <source>
        <dbReference type="Proteomes" id="UP000515146"/>
    </source>
</evidence>
<gene>
    <name evidence="13" type="primary">LOC113791590</name>
</gene>
<evidence type="ECO:0000256" key="4">
    <source>
        <dbReference type="ARBA" id="ARBA00022989"/>
    </source>
</evidence>
<keyword evidence="4 10" id="KW-1133">Transmembrane helix</keyword>
<evidence type="ECO:0000256" key="9">
    <source>
        <dbReference type="RuleBase" id="RU000688"/>
    </source>
</evidence>
<dbReference type="SUPFAM" id="SSF81321">
    <property type="entry name" value="Family A G protein-coupled receptor-like"/>
    <property type="match status" value="1"/>
</dbReference>
<evidence type="ECO:0000313" key="13">
    <source>
        <dbReference type="RefSeq" id="XP_027197184.1"/>
    </source>
</evidence>
<dbReference type="Gene3D" id="1.20.1070.10">
    <property type="entry name" value="Rhodopsin 7-helix transmembrane proteins"/>
    <property type="match status" value="1"/>
</dbReference>
<dbReference type="PROSITE" id="PS50262">
    <property type="entry name" value="G_PROTEIN_RECEP_F1_2"/>
    <property type="match status" value="1"/>
</dbReference>
<evidence type="ECO:0000256" key="7">
    <source>
        <dbReference type="ARBA" id="ARBA00023170"/>
    </source>
</evidence>
<evidence type="ECO:0000256" key="2">
    <source>
        <dbReference type="ARBA" id="ARBA00010663"/>
    </source>
</evidence>
<dbReference type="PANTHER" id="PTHR45695:SF9">
    <property type="entry name" value="LEUCOKININ RECEPTOR"/>
    <property type="match status" value="1"/>
</dbReference>
<feature type="transmembrane region" description="Helical" evidence="10">
    <location>
        <begin position="39"/>
        <end position="58"/>
    </location>
</feature>
<keyword evidence="6 10" id="KW-0472">Membrane</keyword>
<dbReference type="InParanoid" id="A0A6P6XYX2"/>
<reference evidence="13" key="1">
    <citation type="submission" date="2025-08" db="UniProtKB">
        <authorList>
            <consortium name="RefSeq"/>
        </authorList>
    </citation>
    <scope>IDENTIFICATION</scope>
    <source>
        <strain evidence="13">Airmid</strain>
    </source>
</reference>
<comment type="subcellular location">
    <subcellularLocation>
        <location evidence="1">Membrane</location>
        <topology evidence="1">Multi-pass membrane protein</topology>
    </subcellularLocation>
</comment>
<evidence type="ECO:0000256" key="5">
    <source>
        <dbReference type="ARBA" id="ARBA00023040"/>
    </source>
</evidence>
<feature type="domain" description="G-protein coupled receptors family 1 profile" evidence="11">
    <location>
        <begin position="8"/>
        <end position="107"/>
    </location>
</feature>
<keyword evidence="8 9" id="KW-0807">Transducer</keyword>
<organism evidence="12 13">
    <name type="scientific">Dermatophagoides pteronyssinus</name>
    <name type="common">European house dust mite</name>
    <dbReference type="NCBI Taxonomy" id="6956"/>
    <lineage>
        <taxon>Eukaryota</taxon>
        <taxon>Metazoa</taxon>
        <taxon>Ecdysozoa</taxon>
        <taxon>Arthropoda</taxon>
        <taxon>Chelicerata</taxon>
        <taxon>Arachnida</taxon>
        <taxon>Acari</taxon>
        <taxon>Acariformes</taxon>
        <taxon>Sarcoptiformes</taxon>
        <taxon>Astigmata</taxon>
        <taxon>Psoroptidia</taxon>
        <taxon>Analgoidea</taxon>
        <taxon>Pyroglyphidae</taxon>
        <taxon>Dermatophagoidinae</taxon>
        <taxon>Dermatophagoides</taxon>
    </lineage>
</organism>
<comment type="similarity">
    <text evidence="2 9">Belongs to the G-protein coupled receptor 1 family.</text>
</comment>
<evidence type="ECO:0000256" key="8">
    <source>
        <dbReference type="ARBA" id="ARBA00023224"/>
    </source>
</evidence>
<keyword evidence="3 9" id="KW-0812">Transmembrane</keyword>
<dbReference type="GO" id="GO:0004930">
    <property type="term" value="F:G protein-coupled receptor activity"/>
    <property type="evidence" value="ECO:0007669"/>
    <property type="project" value="UniProtKB-KW"/>
</dbReference>
<proteinExistence type="inferred from homology"/>
<dbReference type="PANTHER" id="PTHR45695">
    <property type="entry name" value="LEUCOKININ RECEPTOR-RELATED"/>
    <property type="match status" value="1"/>
</dbReference>
<evidence type="ECO:0000256" key="3">
    <source>
        <dbReference type="ARBA" id="ARBA00022692"/>
    </source>
</evidence>
<sequence length="227" mass="26607">LAIISLIGNGLVCRVLLKPKQSSYTLPITSSNGTGTSKLLIINLAISDLLLTTFNIPMNIVRFVSRDWPFGSLICTMMPFIQSVSAYCSAWTMMIIAFERYRKVFHPRTMFRLRNLYRNNHYNRKKIYNNNQKHRNINNINGNRNSSCTMIQTNFSENCIRYSVDSSIDLEKVEISTNTNRFCIHHQCHHNQQQQQQQILNRKFFPNFYQTIERILLNLRYSTTTSH</sequence>
<name>A0A6P6XYX2_DERPT</name>
<accession>A0A6P6XYX2</accession>
<dbReference type="InterPro" id="IPR017452">
    <property type="entry name" value="GPCR_Rhodpsn_7TM"/>
</dbReference>
<evidence type="ECO:0000256" key="10">
    <source>
        <dbReference type="SAM" id="Phobius"/>
    </source>
</evidence>
<evidence type="ECO:0000256" key="1">
    <source>
        <dbReference type="ARBA" id="ARBA00004141"/>
    </source>
</evidence>
<keyword evidence="5 9" id="KW-0297">G-protein coupled receptor</keyword>
<protein>
    <submittedName>
        <fullName evidence="13">Uncharacterized protein LOC113791590</fullName>
    </submittedName>
</protein>
<dbReference type="GO" id="GO:0005886">
    <property type="term" value="C:plasma membrane"/>
    <property type="evidence" value="ECO:0007669"/>
    <property type="project" value="TreeGrafter"/>
</dbReference>
<feature type="transmembrane region" description="Helical" evidence="10">
    <location>
        <begin position="70"/>
        <end position="98"/>
    </location>
</feature>
<dbReference type="AlphaFoldDB" id="A0A6P6XYX2"/>
<dbReference type="Proteomes" id="UP000515146">
    <property type="component" value="Unplaced"/>
</dbReference>